<feature type="transmembrane region" description="Helical" evidence="1">
    <location>
        <begin position="19"/>
        <end position="37"/>
    </location>
</feature>
<proteinExistence type="predicted"/>
<accession>A0AAN7QN64</accession>
<dbReference type="InterPro" id="IPR036682">
    <property type="entry name" value="OS_D_A10/PebIII_sf"/>
</dbReference>
<dbReference type="InterPro" id="IPR005055">
    <property type="entry name" value="A10/PebIII"/>
</dbReference>
<keyword evidence="1" id="KW-0812">Transmembrane</keyword>
<name>A0AAN7QN64_9COLE</name>
<dbReference type="EMBL" id="JARPUR010000001">
    <property type="protein sequence ID" value="KAK4885678.1"/>
    <property type="molecule type" value="Genomic_DNA"/>
</dbReference>
<protein>
    <submittedName>
        <fullName evidence="2">Uncharacterized protein</fullName>
    </submittedName>
</protein>
<gene>
    <name evidence="2" type="ORF">RN001_001949</name>
</gene>
<sequence>MTAETVARQVAFCCGNKQLGMKFLFVAVLFVIVAGVWCKPAELYTDEFDNIDEDAILASERLVNNYIQCAKTGKKCTPDGKKFRELIPDALKTKCEKCTETQKRKSKKILNWVVKNKPNDFLEIEEIFDPEHKYRNEYTDELKKDNIVLPPLKKN</sequence>
<evidence type="ECO:0000256" key="1">
    <source>
        <dbReference type="SAM" id="Phobius"/>
    </source>
</evidence>
<dbReference type="Gene3D" id="1.10.2080.10">
    <property type="entry name" value="Insect odorant-binding protein A10/Ejaculatory bulb-specific protein 3"/>
    <property type="match status" value="1"/>
</dbReference>
<reference evidence="3" key="1">
    <citation type="submission" date="2023-01" db="EMBL/GenBank/DDBJ databases">
        <title>Key to firefly adult light organ development and bioluminescence: homeobox transcription factors regulate luciferase expression and transportation to peroxisome.</title>
        <authorList>
            <person name="Fu X."/>
        </authorList>
    </citation>
    <scope>NUCLEOTIDE SEQUENCE [LARGE SCALE GENOMIC DNA]</scope>
</reference>
<dbReference type="PANTHER" id="PTHR11257">
    <property type="entry name" value="CHEMOSENSORY PROTEIN-RELATED"/>
    <property type="match status" value="1"/>
</dbReference>
<dbReference type="Pfam" id="PF03392">
    <property type="entry name" value="OS-D"/>
    <property type="match status" value="1"/>
</dbReference>
<keyword evidence="1" id="KW-1133">Transmembrane helix</keyword>
<evidence type="ECO:0000313" key="2">
    <source>
        <dbReference type="EMBL" id="KAK4885678.1"/>
    </source>
</evidence>
<keyword evidence="1" id="KW-0472">Membrane</keyword>
<dbReference type="PANTHER" id="PTHR11257:SF12">
    <property type="entry name" value="EJACULATORY BULB-SPECIFIC PROTEIN 3-RELATED"/>
    <property type="match status" value="1"/>
</dbReference>
<dbReference type="SUPFAM" id="SSF100910">
    <property type="entry name" value="Chemosensory protein Csp2"/>
    <property type="match status" value="1"/>
</dbReference>
<evidence type="ECO:0000313" key="3">
    <source>
        <dbReference type="Proteomes" id="UP001353858"/>
    </source>
</evidence>
<dbReference type="Proteomes" id="UP001353858">
    <property type="component" value="Unassembled WGS sequence"/>
</dbReference>
<organism evidence="2 3">
    <name type="scientific">Aquatica leii</name>
    <dbReference type="NCBI Taxonomy" id="1421715"/>
    <lineage>
        <taxon>Eukaryota</taxon>
        <taxon>Metazoa</taxon>
        <taxon>Ecdysozoa</taxon>
        <taxon>Arthropoda</taxon>
        <taxon>Hexapoda</taxon>
        <taxon>Insecta</taxon>
        <taxon>Pterygota</taxon>
        <taxon>Neoptera</taxon>
        <taxon>Endopterygota</taxon>
        <taxon>Coleoptera</taxon>
        <taxon>Polyphaga</taxon>
        <taxon>Elateriformia</taxon>
        <taxon>Elateroidea</taxon>
        <taxon>Lampyridae</taxon>
        <taxon>Luciolinae</taxon>
        <taxon>Aquatica</taxon>
    </lineage>
</organism>
<comment type="caution">
    <text evidence="2">The sequence shown here is derived from an EMBL/GenBank/DDBJ whole genome shotgun (WGS) entry which is preliminary data.</text>
</comment>
<keyword evidence="3" id="KW-1185">Reference proteome</keyword>
<dbReference type="AlphaFoldDB" id="A0AAN7QN64"/>